<feature type="compositionally biased region" description="Polar residues" evidence="1">
    <location>
        <begin position="186"/>
        <end position="198"/>
    </location>
</feature>
<evidence type="ECO:0000256" key="1">
    <source>
        <dbReference type="SAM" id="MobiDB-lite"/>
    </source>
</evidence>
<dbReference type="AlphaFoldDB" id="A0A1Y2K1F6"/>
<dbReference type="STRING" id="1434232.MAIT1_01882"/>
<comment type="caution">
    <text evidence="3">The sequence shown here is derived from an EMBL/GenBank/DDBJ whole genome shotgun (WGS) entry which is preliminary data.</text>
</comment>
<dbReference type="InterPro" id="IPR016187">
    <property type="entry name" value="CTDL_fold"/>
</dbReference>
<accession>A0A1Y2K1F6</accession>
<dbReference type="InterPro" id="IPR001304">
    <property type="entry name" value="C-type_lectin-like"/>
</dbReference>
<gene>
    <name evidence="3" type="ORF">MAIT1_01882</name>
</gene>
<dbReference type="SMART" id="SM00034">
    <property type="entry name" value="CLECT"/>
    <property type="match status" value="1"/>
</dbReference>
<dbReference type="PROSITE" id="PS50041">
    <property type="entry name" value="C_TYPE_LECTIN_2"/>
    <property type="match status" value="1"/>
</dbReference>
<reference evidence="3 4" key="1">
    <citation type="journal article" date="2016" name="BMC Genomics">
        <title>Combined genomic and structural analyses of a cultured magnetotactic bacterium reveals its niche adaptation to a dynamic environment.</title>
        <authorList>
            <person name="Araujo A.C."/>
            <person name="Morillo V."/>
            <person name="Cypriano J."/>
            <person name="Teixeira L.C."/>
            <person name="Leao P."/>
            <person name="Lyra S."/>
            <person name="Almeida L.G."/>
            <person name="Bazylinski D.A."/>
            <person name="Vasconcellos A.T."/>
            <person name="Abreu F."/>
            <person name="Lins U."/>
        </authorList>
    </citation>
    <scope>NUCLEOTIDE SEQUENCE [LARGE SCALE GENOMIC DNA]</scope>
    <source>
        <strain evidence="3 4">IT-1</strain>
    </source>
</reference>
<dbReference type="Pfam" id="PF00059">
    <property type="entry name" value="Lectin_C"/>
    <property type="match status" value="1"/>
</dbReference>
<evidence type="ECO:0000259" key="2">
    <source>
        <dbReference type="PROSITE" id="PS50041"/>
    </source>
</evidence>
<feature type="region of interest" description="Disordered" evidence="1">
    <location>
        <begin position="1"/>
        <end position="42"/>
    </location>
</feature>
<proteinExistence type="predicted"/>
<feature type="domain" description="C-type lectin" evidence="2">
    <location>
        <begin position="92"/>
        <end position="214"/>
    </location>
</feature>
<feature type="compositionally biased region" description="Gly residues" evidence="1">
    <location>
        <begin position="1"/>
        <end position="40"/>
    </location>
</feature>
<dbReference type="SUPFAM" id="SSF56436">
    <property type="entry name" value="C-type lectin-like"/>
    <property type="match status" value="1"/>
</dbReference>
<protein>
    <submittedName>
        <fullName evidence="3">Putative PEP motif putative anchor domain-containing protein</fullName>
    </submittedName>
</protein>
<keyword evidence="4" id="KW-1185">Reference proteome</keyword>
<dbReference type="EMBL" id="LVJN01000020">
    <property type="protein sequence ID" value="OSM01838.1"/>
    <property type="molecule type" value="Genomic_DNA"/>
</dbReference>
<evidence type="ECO:0000313" key="4">
    <source>
        <dbReference type="Proteomes" id="UP000194003"/>
    </source>
</evidence>
<dbReference type="Gene3D" id="3.10.100.10">
    <property type="entry name" value="Mannose-Binding Protein A, subunit A"/>
    <property type="match status" value="1"/>
</dbReference>
<dbReference type="Proteomes" id="UP000194003">
    <property type="component" value="Unassembled WGS sequence"/>
</dbReference>
<dbReference type="InterPro" id="IPR050111">
    <property type="entry name" value="C-type_lectin/snaclec_domain"/>
</dbReference>
<sequence>MNQGFGRMGQGSSSFGGPGMGSRGGMMGQNMRGGQGGGLDANGNDATGMAGSNITFQSAPVPVKRGKAQSFRLPNGQTHWYEAVYTPQGGINWSQAKALAEQAGGYLVTLHSHQENDFVFGLIQDRKYWYGWDSSHNGVMNGPFIGAYQPQGAREPDGGWRWVSGEPWSYTNWAYDGMPGDKDPRPNTQPNDSTGNQNVAAFGEVNIPVATWGDFPHRFSSYRSPFDGKAYGFVIEYNAEPQ</sequence>
<dbReference type="InterPro" id="IPR016186">
    <property type="entry name" value="C-type_lectin-like/link_sf"/>
</dbReference>
<feature type="region of interest" description="Disordered" evidence="1">
    <location>
        <begin position="175"/>
        <end position="198"/>
    </location>
</feature>
<organism evidence="3 4">
    <name type="scientific">Magnetofaba australis IT-1</name>
    <dbReference type="NCBI Taxonomy" id="1434232"/>
    <lineage>
        <taxon>Bacteria</taxon>
        <taxon>Pseudomonadati</taxon>
        <taxon>Pseudomonadota</taxon>
        <taxon>Magnetococcia</taxon>
        <taxon>Magnetococcales</taxon>
        <taxon>Magnetococcaceae</taxon>
        <taxon>Magnetofaba</taxon>
    </lineage>
</organism>
<evidence type="ECO:0000313" key="3">
    <source>
        <dbReference type="EMBL" id="OSM01838.1"/>
    </source>
</evidence>
<dbReference type="PANTHER" id="PTHR22803">
    <property type="entry name" value="MANNOSE, PHOSPHOLIPASE, LECTIN RECEPTOR RELATED"/>
    <property type="match status" value="1"/>
</dbReference>
<name>A0A1Y2K1F6_9PROT</name>